<gene>
    <name evidence="2" type="ORF">Clacol_010406</name>
</gene>
<organism evidence="2 3">
    <name type="scientific">Clathrus columnatus</name>
    <dbReference type="NCBI Taxonomy" id="1419009"/>
    <lineage>
        <taxon>Eukaryota</taxon>
        <taxon>Fungi</taxon>
        <taxon>Dikarya</taxon>
        <taxon>Basidiomycota</taxon>
        <taxon>Agaricomycotina</taxon>
        <taxon>Agaricomycetes</taxon>
        <taxon>Phallomycetidae</taxon>
        <taxon>Phallales</taxon>
        <taxon>Clathraceae</taxon>
        <taxon>Clathrus</taxon>
    </lineage>
</organism>
<protein>
    <submittedName>
        <fullName evidence="2">Uncharacterized protein</fullName>
    </submittedName>
</protein>
<evidence type="ECO:0000256" key="1">
    <source>
        <dbReference type="SAM" id="Phobius"/>
    </source>
</evidence>
<keyword evidence="3" id="KW-1185">Reference proteome</keyword>
<name>A0AAV5ANA2_9AGAM</name>
<dbReference type="AlphaFoldDB" id="A0AAV5ANA2"/>
<dbReference type="EMBL" id="BPWL01000013">
    <property type="protein sequence ID" value="GJJ16126.1"/>
    <property type="molecule type" value="Genomic_DNA"/>
</dbReference>
<evidence type="ECO:0000313" key="3">
    <source>
        <dbReference type="Proteomes" id="UP001050691"/>
    </source>
</evidence>
<accession>A0AAV5ANA2</accession>
<feature type="transmembrane region" description="Helical" evidence="1">
    <location>
        <begin position="41"/>
        <end position="59"/>
    </location>
</feature>
<proteinExistence type="predicted"/>
<reference evidence="2" key="1">
    <citation type="submission" date="2021-10" db="EMBL/GenBank/DDBJ databases">
        <title>De novo Genome Assembly of Clathrus columnatus (Basidiomycota, Fungi) Using Illumina and Nanopore Sequence Data.</title>
        <authorList>
            <person name="Ogiso-Tanaka E."/>
            <person name="Itagaki H."/>
            <person name="Hosoya T."/>
            <person name="Hosaka K."/>
        </authorList>
    </citation>
    <scope>NUCLEOTIDE SEQUENCE</scope>
    <source>
        <strain evidence="2">MO-923</strain>
    </source>
</reference>
<keyword evidence="1" id="KW-0812">Transmembrane</keyword>
<comment type="caution">
    <text evidence="2">The sequence shown here is derived from an EMBL/GenBank/DDBJ whole genome shotgun (WGS) entry which is preliminary data.</text>
</comment>
<sequence>MTIALSIAFLIALVAVFYEMATVPFCGETLSLKEADVILDILHNVAIMLLDVLAFIVVIRQAWGLWRLKRSVGLQSNEDLVTLLLRQGILRFSLSSLLVCEFTLDLRRRSSQKPVTNRSALNLPTLSFRDNSVQSVRSVLGRLHESIVAEMGERNDGPISGEPDDLLNGFQANNSDLEEDIVNIEAPH</sequence>
<evidence type="ECO:0000313" key="2">
    <source>
        <dbReference type="EMBL" id="GJJ16126.1"/>
    </source>
</evidence>
<keyword evidence="1" id="KW-0472">Membrane</keyword>
<dbReference type="Proteomes" id="UP001050691">
    <property type="component" value="Unassembled WGS sequence"/>
</dbReference>
<keyword evidence="1" id="KW-1133">Transmembrane helix</keyword>